<protein>
    <submittedName>
        <fullName evidence="1">Uncharacterized protein</fullName>
    </submittedName>
</protein>
<sequence length="35" mass="4051">MSLVRLMLNRKLSLCLYAPLFQIQMLSINSLIDLV</sequence>
<reference evidence="1 2" key="1">
    <citation type="journal article" date="2000" name="Nature">
        <title>The genome sequence of the plant pathogen Xylella fastidiosa.</title>
        <authorList>
            <person name="Simpson A.J."/>
            <person name="Reinach F.C."/>
            <person name="Arruda P."/>
            <person name="Abreu F.A."/>
            <person name="Acencio M."/>
            <person name="Alvarenga R."/>
            <person name="Alves L.M."/>
            <person name="Araya J.E."/>
            <person name="Baia G.S."/>
            <person name="Baptista C.S."/>
            <person name="Barros M.H."/>
            <person name="Bonaccorsi E.D."/>
            <person name="Bordin S."/>
            <person name="Bove J.M."/>
            <person name="Briones M.R."/>
            <person name="Bueno M.R."/>
            <person name="Camargo A.A."/>
            <person name="Camargo L.E."/>
            <person name="Carraro D.M."/>
            <person name="Carrer H."/>
            <person name="Colauto N.B."/>
            <person name="Colombo C."/>
            <person name="Costa F.F."/>
            <person name="Costa M.C."/>
            <person name="Costa-Neto C.M."/>
            <person name="Coutinho L.L."/>
            <person name="Cristofani M."/>
            <person name="Dias-Neto E."/>
            <person name="Docena C."/>
            <person name="El-Dorry H."/>
            <person name="Facincani A.P."/>
            <person name="Ferreira A.J."/>
            <person name="Ferreira V.C."/>
            <person name="Ferro J.A."/>
            <person name="Fraga J.S."/>
            <person name="Franca S.C."/>
            <person name="Franco M.C."/>
            <person name="Frohme M."/>
            <person name="Furlan L.R."/>
            <person name="Garnier M."/>
            <person name="Goldman G.H."/>
            <person name="Goldman M.H."/>
            <person name="Gomes S.L."/>
            <person name="Gruber A."/>
            <person name="Ho P.L."/>
            <person name="Hoheisel J.D."/>
            <person name="Junqueira M.L."/>
            <person name="Kemper E.L."/>
            <person name="Kitajima J.P."/>
            <person name="Krieger J.E."/>
            <person name="Kuramae E.E."/>
            <person name="Laigret F."/>
            <person name="Lambais M.R."/>
            <person name="Leite L.C."/>
            <person name="Lemos E.G."/>
            <person name="Lemos M.V."/>
            <person name="Lopes S.A."/>
            <person name="Lopes C.R."/>
            <person name="Machado J.A."/>
            <person name="Machado M.A."/>
            <person name="Madeira A.M."/>
            <person name="Madeira H.M."/>
            <person name="Marino C.L."/>
            <person name="Marques M.V."/>
            <person name="Martins E.A."/>
            <person name="Martins E.M."/>
            <person name="Matsukuma A.Y."/>
            <person name="Menck C.F."/>
            <person name="Miracca E.C."/>
            <person name="Miyaki C.Y."/>
            <person name="Monteriro-Vitorello C.B."/>
            <person name="Moon D.H."/>
            <person name="Nagai M.A."/>
            <person name="Nascimento A.L."/>
            <person name="Netto L.E."/>
            <person name="Nhani A.Jr."/>
            <person name="Nobrega F.G."/>
            <person name="Nunes L.R."/>
            <person name="Oliveira M.A."/>
            <person name="de Oliveira M.C."/>
            <person name="de Oliveira R.C."/>
            <person name="Palmieri D.A."/>
            <person name="Paris A."/>
            <person name="Peixoto B.R."/>
            <person name="Pereira G.A."/>
            <person name="Pereira H.A.Jr."/>
            <person name="Pesquero J.B."/>
            <person name="Quaggio R.B."/>
            <person name="Roberto P.G."/>
            <person name="Rodrigues V."/>
            <person name="de M Rosa A.J."/>
            <person name="de Rosa V.E.Jr."/>
            <person name="de Sa R.G."/>
            <person name="Santelli R.V."/>
            <person name="Sawasaki H.E."/>
            <person name="da Silva A.C."/>
            <person name="da Silva A.M."/>
            <person name="da Silva F.R."/>
            <person name="da Silva W.A.Jr."/>
            <person name="da Silveira J.F."/>
            <person name="Silvestri M.L."/>
            <person name="Siqueira W.J."/>
            <person name="de Souza A.A."/>
            <person name="de Souza A.P."/>
            <person name="Terenzi M.F."/>
            <person name="Truffi D."/>
            <person name="Tsai S.M."/>
            <person name="Tsuhako M.H."/>
            <person name="Vallada H."/>
            <person name="Van Sluys M.A."/>
            <person name="Verjovski-Almeida S."/>
            <person name="Vettore A.L."/>
            <person name="Zago M.A."/>
            <person name="Zatz M."/>
            <person name="Meidanis J."/>
            <person name="Setubal J.C."/>
        </authorList>
    </citation>
    <scope>NUCLEOTIDE SEQUENCE [LARGE SCALE GENOMIC DNA]</scope>
    <source>
        <strain evidence="1 2">9a5c</strain>
    </source>
</reference>
<dbReference type="EMBL" id="AE003849">
    <property type="protein sequence ID" value="AAF85423.1"/>
    <property type="molecule type" value="Genomic_DNA"/>
</dbReference>
<evidence type="ECO:0000313" key="2">
    <source>
        <dbReference type="Proteomes" id="UP000000812"/>
    </source>
</evidence>
<accession>Q9PA92</accession>
<dbReference type="PIR" id="C82534">
    <property type="entry name" value="C82534"/>
</dbReference>
<organism evidence="1 2">
    <name type="scientific">Xylella fastidiosa (strain 9a5c)</name>
    <dbReference type="NCBI Taxonomy" id="160492"/>
    <lineage>
        <taxon>Bacteria</taxon>
        <taxon>Pseudomonadati</taxon>
        <taxon>Pseudomonadota</taxon>
        <taxon>Gammaproteobacteria</taxon>
        <taxon>Lysobacterales</taxon>
        <taxon>Lysobacteraceae</taxon>
        <taxon>Xylella</taxon>
    </lineage>
</organism>
<dbReference type="KEGG" id="xfa:XF_2626"/>
<dbReference type="Proteomes" id="UP000000812">
    <property type="component" value="Chromosome"/>
</dbReference>
<gene>
    <name evidence="1" type="ordered locus">XF_2626</name>
</gene>
<dbReference type="HOGENOM" id="CLU_3368143_0_0_6"/>
<evidence type="ECO:0000313" key="1">
    <source>
        <dbReference type="EMBL" id="AAF85423.1"/>
    </source>
</evidence>
<proteinExistence type="predicted"/>
<dbReference type="AlphaFoldDB" id="Q9PA92"/>
<name>Q9PA92_XYLFA</name>